<dbReference type="SUPFAM" id="SSF57756">
    <property type="entry name" value="Retrovirus zinc finger-like domains"/>
    <property type="match status" value="1"/>
</dbReference>
<keyword evidence="1" id="KW-0862">Zinc</keyword>
<dbReference type="InterPro" id="IPR054722">
    <property type="entry name" value="PolX-like_BBD"/>
</dbReference>
<name>A0A835JVV6_9ROSI</name>
<evidence type="ECO:0000259" key="2">
    <source>
        <dbReference type="PROSITE" id="PS50158"/>
    </source>
</evidence>
<dbReference type="OrthoDB" id="1626798at2759"/>
<proteinExistence type="predicted"/>
<dbReference type="PROSITE" id="PS50158">
    <property type="entry name" value="ZF_CCHC"/>
    <property type="match status" value="1"/>
</dbReference>
<dbReference type="PANTHER" id="PTHR47481">
    <property type="match status" value="1"/>
</dbReference>
<dbReference type="EMBL" id="JADGMS010000007">
    <property type="protein sequence ID" value="KAF9678420.1"/>
    <property type="molecule type" value="Genomic_DNA"/>
</dbReference>
<reference evidence="3 4" key="1">
    <citation type="submission" date="2020-10" db="EMBL/GenBank/DDBJ databases">
        <title>Plant Genome Project.</title>
        <authorList>
            <person name="Zhang R.-G."/>
        </authorList>
    </citation>
    <scope>NUCLEOTIDE SEQUENCE [LARGE SCALE GENOMIC DNA]</scope>
    <source>
        <strain evidence="3">FAFU-HL-1</strain>
        <tissue evidence="3">Leaf</tissue>
    </source>
</reference>
<dbReference type="GO" id="GO:0008270">
    <property type="term" value="F:zinc ion binding"/>
    <property type="evidence" value="ECO:0007669"/>
    <property type="project" value="UniProtKB-KW"/>
</dbReference>
<dbReference type="Gene3D" id="4.10.60.10">
    <property type="entry name" value="Zinc finger, CCHC-type"/>
    <property type="match status" value="1"/>
</dbReference>
<dbReference type="InterPro" id="IPR036875">
    <property type="entry name" value="Znf_CCHC_sf"/>
</dbReference>
<organism evidence="3 4">
    <name type="scientific">Salix dunnii</name>
    <dbReference type="NCBI Taxonomy" id="1413687"/>
    <lineage>
        <taxon>Eukaryota</taxon>
        <taxon>Viridiplantae</taxon>
        <taxon>Streptophyta</taxon>
        <taxon>Embryophyta</taxon>
        <taxon>Tracheophyta</taxon>
        <taxon>Spermatophyta</taxon>
        <taxon>Magnoliopsida</taxon>
        <taxon>eudicotyledons</taxon>
        <taxon>Gunneridae</taxon>
        <taxon>Pentapetalae</taxon>
        <taxon>rosids</taxon>
        <taxon>fabids</taxon>
        <taxon>Malpighiales</taxon>
        <taxon>Salicaceae</taxon>
        <taxon>Saliceae</taxon>
        <taxon>Salix</taxon>
    </lineage>
</organism>
<dbReference type="AlphaFoldDB" id="A0A835JVV6"/>
<dbReference type="InterPro" id="IPR025724">
    <property type="entry name" value="GAG-pre-integrase_dom"/>
</dbReference>
<dbReference type="Pfam" id="PF13976">
    <property type="entry name" value="gag_pre-integrs"/>
    <property type="match status" value="1"/>
</dbReference>
<dbReference type="SMART" id="SM00343">
    <property type="entry name" value="ZnF_C2HC"/>
    <property type="match status" value="1"/>
</dbReference>
<evidence type="ECO:0000256" key="1">
    <source>
        <dbReference type="PROSITE-ProRule" id="PRU00047"/>
    </source>
</evidence>
<dbReference type="Proteomes" id="UP000657918">
    <property type="component" value="Unassembled WGS sequence"/>
</dbReference>
<protein>
    <recommendedName>
        <fullName evidence="2">CCHC-type domain-containing protein</fullName>
    </recommendedName>
</protein>
<keyword evidence="1" id="KW-0863">Zinc-finger</keyword>
<dbReference type="PANTHER" id="PTHR47481:SF36">
    <property type="entry name" value="CCHC-TYPE DOMAIN-CONTAINING PROTEIN"/>
    <property type="match status" value="1"/>
</dbReference>
<dbReference type="InterPro" id="IPR025314">
    <property type="entry name" value="DUF4219"/>
</dbReference>
<evidence type="ECO:0000313" key="4">
    <source>
        <dbReference type="Proteomes" id="UP000657918"/>
    </source>
</evidence>
<sequence length="589" mass="66432">MGDLQVIGGIKKLNNQNYKTWSTCMMSYMQGQDLWEVVSGCEIIQPEAEDASGTLRKWKIKAGKAMFALKTTIEEDVLEHIRDAKTPHEAWNTFAKLFSKKNDTKLQLLESELLSVAQRELPVAQFFHKVKTLCREISELDTEAPIGETRMKRIITHVQGWQNQPSLVEFENLLARQDALAKQMGGASTKGEEEALYVSKGSRNFKQYGDGGMKKYCDKIKSHQGAGGNRAMGGWKNQGAEGNRAMGGWKNQGAEGNHSIGGWKNQSNNKKFEGKCYNCGKRGHMARVCNLQKKYMESNVATSKVEDEWDAEALLVTEEEDNELALTATMSICDVVNARIDAEWDIQTIFIAGEDDEQAFTTNMSDQIDYESDWIVDSGCSNHMTGDKEKLQNLTEYKGNRVVITANNSKLPIAHVGNTMVSNHHSDNEVALQKVYHVPGMKKNLLSVSQLTSAGHYVLFGPQDVRVYHNLEVTEEPLMKGLRRESVYVMSVETAYINKTRKNETPDLWHSRLSHVSYSKLAVMMKKSMVEGLPQLETPSTLSILNWNRVREKFQLRTKAKQVMKKKRTADILGKQFVNIANDDRAEKS</sequence>
<dbReference type="Pfam" id="PF00098">
    <property type="entry name" value="zf-CCHC"/>
    <property type="match status" value="1"/>
</dbReference>
<dbReference type="Pfam" id="PF13961">
    <property type="entry name" value="DUF4219"/>
    <property type="match status" value="1"/>
</dbReference>
<feature type="domain" description="CCHC-type" evidence="2">
    <location>
        <begin position="275"/>
        <end position="289"/>
    </location>
</feature>
<gene>
    <name evidence="3" type="ORF">SADUNF_Sadunf07G0033100</name>
</gene>
<dbReference type="Pfam" id="PF22936">
    <property type="entry name" value="Pol_BBD"/>
    <property type="match status" value="1"/>
</dbReference>
<keyword evidence="4" id="KW-1185">Reference proteome</keyword>
<dbReference type="GO" id="GO:0003676">
    <property type="term" value="F:nucleic acid binding"/>
    <property type="evidence" value="ECO:0007669"/>
    <property type="project" value="InterPro"/>
</dbReference>
<keyword evidence="1" id="KW-0479">Metal-binding</keyword>
<comment type="caution">
    <text evidence="3">The sequence shown here is derived from an EMBL/GenBank/DDBJ whole genome shotgun (WGS) entry which is preliminary data.</text>
</comment>
<evidence type="ECO:0000313" key="3">
    <source>
        <dbReference type="EMBL" id="KAF9678420.1"/>
    </source>
</evidence>
<dbReference type="InterPro" id="IPR001878">
    <property type="entry name" value="Znf_CCHC"/>
</dbReference>
<accession>A0A835JVV6</accession>